<comment type="caution">
    <text evidence="6">The sequence shown here is derived from an EMBL/GenBank/DDBJ whole genome shotgun (WGS) entry which is preliminary data.</text>
</comment>
<protein>
    <submittedName>
        <fullName evidence="6">Endothelin-converting enzyme 2</fullName>
    </submittedName>
</protein>
<dbReference type="AlphaFoldDB" id="A0A8H4IL20"/>
<reference evidence="6" key="1">
    <citation type="submission" date="2020-04" db="EMBL/GenBank/DDBJ databases">
        <title>Genome Assembly and Annotation of Botryosphaeria dothidea sdau 11-99, a Latent Pathogen of Apple Fruit Ring Rot in China.</title>
        <authorList>
            <person name="Yu C."/>
            <person name="Diao Y."/>
            <person name="Lu Q."/>
            <person name="Zhao J."/>
            <person name="Cui S."/>
            <person name="Peng C."/>
            <person name="He B."/>
            <person name="Liu H."/>
        </authorList>
    </citation>
    <scope>NUCLEOTIDE SEQUENCE [LARGE SCALE GENOMIC DNA]</scope>
    <source>
        <strain evidence="6">Sdau11-99</strain>
    </source>
</reference>
<sequence>MKDPEEAEALASPDYWDDRYSKSDGEHPTHEWFRSYEALEHFFARHLFEPRSPDKKPRILHLGSGDSTIPYDLAARGYKNQLCVDFSTVVVKLMSARSGQESGIEWKWADVRNMKDIPNGSIDVAFDKGTLDAMIFGSPWDPPDTVKENTGQYINEVFRVLRYDGVFLYITFRQPHFMRPILNRDDIWDLQMEFLSDGKSSFDYHGFILKKKQNVNGDIVEDAQ</sequence>
<dbReference type="OrthoDB" id="411785at2759"/>
<organism evidence="6 7">
    <name type="scientific">Botryosphaeria dothidea</name>
    <dbReference type="NCBI Taxonomy" id="55169"/>
    <lineage>
        <taxon>Eukaryota</taxon>
        <taxon>Fungi</taxon>
        <taxon>Dikarya</taxon>
        <taxon>Ascomycota</taxon>
        <taxon>Pezizomycotina</taxon>
        <taxon>Dothideomycetes</taxon>
        <taxon>Dothideomycetes incertae sedis</taxon>
        <taxon>Botryosphaeriales</taxon>
        <taxon>Botryosphaeriaceae</taxon>
        <taxon>Botryosphaeria</taxon>
    </lineage>
</organism>
<accession>A0A8H4IL20</accession>
<dbReference type="InterPro" id="IPR025714">
    <property type="entry name" value="Methyltranfer_dom"/>
</dbReference>
<dbReference type="CDD" id="cd02440">
    <property type="entry name" value="AdoMet_MTases"/>
    <property type="match status" value="1"/>
</dbReference>
<evidence type="ECO:0000256" key="1">
    <source>
        <dbReference type="ARBA" id="ARBA00008361"/>
    </source>
</evidence>
<dbReference type="PANTHER" id="PTHR12176">
    <property type="entry name" value="SAM-DEPENDENT METHYLTRANSFERASE SUPERFAMILY PROTEIN"/>
    <property type="match status" value="1"/>
</dbReference>
<evidence type="ECO:0000259" key="5">
    <source>
        <dbReference type="Pfam" id="PF13847"/>
    </source>
</evidence>
<keyword evidence="7" id="KW-1185">Reference proteome</keyword>
<evidence type="ECO:0000256" key="3">
    <source>
        <dbReference type="ARBA" id="ARBA00022679"/>
    </source>
</evidence>
<dbReference type="GO" id="GO:0032259">
    <property type="term" value="P:methylation"/>
    <property type="evidence" value="ECO:0007669"/>
    <property type="project" value="UniProtKB-KW"/>
</dbReference>
<dbReference type="Gene3D" id="3.40.50.150">
    <property type="entry name" value="Vaccinia Virus protein VP39"/>
    <property type="match status" value="1"/>
</dbReference>
<dbReference type="InterPro" id="IPR029063">
    <property type="entry name" value="SAM-dependent_MTases_sf"/>
</dbReference>
<keyword evidence="2" id="KW-0489">Methyltransferase</keyword>
<dbReference type="Proteomes" id="UP000572817">
    <property type="component" value="Unassembled WGS sequence"/>
</dbReference>
<dbReference type="EMBL" id="WWBZ02000062">
    <property type="protein sequence ID" value="KAF4303091.1"/>
    <property type="molecule type" value="Genomic_DNA"/>
</dbReference>
<evidence type="ECO:0000313" key="7">
    <source>
        <dbReference type="Proteomes" id="UP000572817"/>
    </source>
</evidence>
<evidence type="ECO:0000256" key="2">
    <source>
        <dbReference type="ARBA" id="ARBA00022603"/>
    </source>
</evidence>
<feature type="region of interest" description="Disordered" evidence="4">
    <location>
        <begin position="1"/>
        <end position="22"/>
    </location>
</feature>
<keyword evidence="3" id="KW-0808">Transferase</keyword>
<dbReference type="GO" id="GO:0008757">
    <property type="term" value="F:S-adenosylmethionine-dependent methyltransferase activity"/>
    <property type="evidence" value="ECO:0007669"/>
    <property type="project" value="InterPro"/>
</dbReference>
<dbReference type="PANTHER" id="PTHR12176:SF80">
    <property type="entry name" value="EEF1A LYSINE METHYLTRANSFERASE 4"/>
    <property type="match status" value="1"/>
</dbReference>
<evidence type="ECO:0000256" key="4">
    <source>
        <dbReference type="SAM" id="MobiDB-lite"/>
    </source>
</evidence>
<gene>
    <name evidence="6" type="ORF">GTA08_BOTSDO08893</name>
</gene>
<dbReference type="SUPFAM" id="SSF53335">
    <property type="entry name" value="S-adenosyl-L-methionine-dependent methyltransferases"/>
    <property type="match status" value="1"/>
</dbReference>
<name>A0A8H4IL20_9PEZI</name>
<proteinExistence type="inferred from homology"/>
<evidence type="ECO:0000313" key="6">
    <source>
        <dbReference type="EMBL" id="KAF4303091.1"/>
    </source>
</evidence>
<feature type="domain" description="Methyltransferase" evidence="5">
    <location>
        <begin position="54"/>
        <end position="173"/>
    </location>
</feature>
<comment type="similarity">
    <text evidence="1">Belongs to the methyltransferase superfamily.</text>
</comment>
<dbReference type="InterPro" id="IPR051419">
    <property type="entry name" value="Lys/N-term_MeTrsfase_sf"/>
</dbReference>
<dbReference type="Pfam" id="PF13847">
    <property type="entry name" value="Methyltransf_31"/>
    <property type="match status" value="1"/>
</dbReference>